<accession>A0A2S6GEV5</accession>
<reference evidence="2 3" key="1">
    <citation type="submission" date="2018-02" db="EMBL/GenBank/DDBJ databases">
        <title>Genomic Encyclopedia of Archaeal and Bacterial Type Strains, Phase II (KMG-II): from individual species to whole genera.</title>
        <authorList>
            <person name="Goeker M."/>
        </authorList>
    </citation>
    <scope>NUCLEOTIDE SEQUENCE [LARGE SCALE GENOMIC DNA]</scope>
    <source>
        <strain evidence="2 3">YU 961-1</strain>
    </source>
</reference>
<comment type="caution">
    <text evidence="2">The sequence shown here is derived from an EMBL/GenBank/DDBJ whole genome shotgun (WGS) entry which is preliminary data.</text>
</comment>
<dbReference type="AlphaFoldDB" id="A0A2S6GEV5"/>
<dbReference type="GO" id="GO:0003676">
    <property type="term" value="F:nucleic acid binding"/>
    <property type="evidence" value="ECO:0007669"/>
    <property type="project" value="InterPro"/>
</dbReference>
<dbReference type="OrthoDB" id="3624663at2"/>
<evidence type="ECO:0000313" key="3">
    <source>
        <dbReference type="Proteomes" id="UP000239203"/>
    </source>
</evidence>
<dbReference type="InterPro" id="IPR003029">
    <property type="entry name" value="S1_domain"/>
</dbReference>
<dbReference type="SUPFAM" id="SSF50249">
    <property type="entry name" value="Nucleic acid-binding proteins"/>
    <property type="match status" value="1"/>
</dbReference>
<keyword evidence="3" id="KW-1185">Reference proteome</keyword>
<sequence>MTDIHDLPVSRWGHMSAEGTVVEVRVVCAHHFGLGVQLTTNGAYGHIDVPRVSDGRVTTEDLIDHIGQIRRALVLMVDPGRQPKLTIRRSDVPETS</sequence>
<evidence type="ECO:0000259" key="1">
    <source>
        <dbReference type="PROSITE" id="PS50126"/>
    </source>
</evidence>
<name>A0A2S6GEV5_9PSEU</name>
<protein>
    <recommendedName>
        <fullName evidence="1">S1 motif domain-containing protein</fullName>
    </recommendedName>
</protein>
<organism evidence="2 3">
    <name type="scientific">Actinokineospora auranticolor</name>
    <dbReference type="NCBI Taxonomy" id="155976"/>
    <lineage>
        <taxon>Bacteria</taxon>
        <taxon>Bacillati</taxon>
        <taxon>Actinomycetota</taxon>
        <taxon>Actinomycetes</taxon>
        <taxon>Pseudonocardiales</taxon>
        <taxon>Pseudonocardiaceae</taxon>
        <taxon>Actinokineospora</taxon>
    </lineage>
</organism>
<dbReference type="Proteomes" id="UP000239203">
    <property type="component" value="Unassembled WGS sequence"/>
</dbReference>
<dbReference type="RefSeq" id="WP_146108291.1">
    <property type="nucleotide sequence ID" value="NZ_CP154825.1"/>
</dbReference>
<feature type="domain" description="S1 motif" evidence="1">
    <location>
        <begin position="19"/>
        <end position="88"/>
    </location>
</feature>
<dbReference type="Gene3D" id="2.40.50.140">
    <property type="entry name" value="Nucleic acid-binding proteins"/>
    <property type="match status" value="1"/>
</dbReference>
<evidence type="ECO:0000313" key="2">
    <source>
        <dbReference type="EMBL" id="PPK63763.1"/>
    </source>
</evidence>
<dbReference type="EMBL" id="PTIX01000024">
    <property type="protein sequence ID" value="PPK63763.1"/>
    <property type="molecule type" value="Genomic_DNA"/>
</dbReference>
<gene>
    <name evidence="2" type="ORF">CLV40_1243</name>
</gene>
<dbReference type="InterPro" id="IPR012340">
    <property type="entry name" value="NA-bd_OB-fold"/>
</dbReference>
<proteinExistence type="predicted"/>
<dbReference type="PROSITE" id="PS50126">
    <property type="entry name" value="S1"/>
    <property type="match status" value="1"/>
</dbReference>